<dbReference type="Proteomes" id="UP001207626">
    <property type="component" value="Unassembled WGS sequence"/>
</dbReference>
<keyword evidence="3" id="KW-1185">Reference proteome</keyword>
<organism evidence="2 3">
    <name type="scientific">Paenibacillus apiarius</name>
    <dbReference type="NCBI Taxonomy" id="46240"/>
    <lineage>
        <taxon>Bacteria</taxon>
        <taxon>Bacillati</taxon>
        <taxon>Bacillota</taxon>
        <taxon>Bacilli</taxon>
        <taxon>Bacillales</taxon>
        <taxon>Paenibacillaceae</taxon>
        <taxon>Paenibacillus</taxon>
    </lineage>
</organism>
<name>A0ABT4E114_9BACL</name>
<feature type="signal peptide" evidence="1">
    <location>
        <begin position="1"/>
        <end position="28"/>
    </location>
</feature>
<keyword evidence="1" id="KW-0732">Signal</keyword>
<accession>A0ABT4E114</accession>
<evidence type="ECO:0000313" key="3">
    <source>
        <dbReference type="Proteomes" id="UP001207626"/>
    </source>
</evidence>
<protein>
    <submittedName>
        <fullName evidence="2">Uncharacterized protein</fullName>
    </submittedName>
</protein>
<dbReference type="EMBL" id="JAMDLW010000062">
    <property type="protein sequence ID" value="MCY9523292.1"/>
    <property type="molecule type" value="Genomic_DNA"/>
</dbReference>
<proteinExistence type="predicted"/>
<comment type="caution">
    <text evidence="2">The sequence shown here is derived from an EMBL/GenBank/DDBJ whole genome shotgun (WGS) entry which is preliminary data.</text>
</comment>
<reference evidence="2 3" key="1">
    <citation type="submission" date="2022-05" db="EMBL/GenBank/DDBJ databases">
        <title>Genome Sequencing of Bee-Associated Microbes.</title>
        <authorList>
            <person name="Dunlap C."/>
        </authorList>
    </citation>
    <scope>NUCLEOTIDE SEQUENCE [LARGE SCALE GENOMIC DNA]</scope>
    <source>
        <strain evidence="2 3">NRRL NRS-1438</strain>
    </source>
</reference>
<feature type="chain" id="PRO_5045132082" evidence="1">
    <location>
        <begin position="29"/>
        <end position="221"/>
    </location>
</feature>
<sequence length="221" mass="23584">MVRKSISLCIALCLSIALILPVGGQASASGALSTDTIVTEENVNQVIEYLGLDPRDLKKAEADAFSDDSVTVTVGELQQALNQLKQLPKEVTSTETANAIAPLASSDFCTGLQMLYYTTNLGGSFELSYEVSANYSWNKFTAVNNATVSVIDNDDNLLTTFTIASKDVGAKVIDDGKKVEMKAKVKVDSWISVGNIGLIKVTTTTVNTTKEWTTTSIPGCI</sequence>
<evidence type="ECO:0000256" key="1">
    <source>
        <dbReference type="SAM" id="SignalP"/>
    </source>
</evidence>
<evidence type="ECO:0000313" key="2">
    <source>
        <dbReference type="EMBL" id="MCY9523292.1"/>
    </source>
</evidence>
<dbReference type="RefSeq" id="WP_087432076.1">
    <property type="nucleotide sequence ID" value="NZ_JAMDLV010000058.1"/>
</dbReference>
<gene>
    <name evidence="2" type="ORF">M5X09_27210</name>
</gene>